<accession>A0A4Y2UT66</accession>
<evidence type="ECO:0000313" key="3">
    <source>
        <dbReference type="Proteomes" id="UP000499080"/>
    </source>
</evidence>
<evidence type="ECO:0000313" key="2">
    <source>
        <dbReference type="EMBL" id="GBO15392.1"/>
    </source>
</evidence>
<comment type="caution">
    <text evidence="2">The sequence shown here is derived from an EMBL/GenBank/DDBJ whole genome shotgun (WGS) entry which is preliminary data.</text>
</comment>
<proteinExistence type="predicted"/>
<name>A0A4Y2UT66_ARAVE</name>
<reference evidence="2 3" key="1">
    <citation type="journal article" date="2019" name="Sci. Rep.">
        <title>Orb-weaving spider Araneus ventricosus genome elucidates the spidroin gene catalogue.</title>
        <authorList>
            <person name="Kono N."/>
            <person name="Nakamura H."/>
            <person name="Ohtoshi R."/>
            <person name="Moran D.A.P."/>
            <person name="Shinohara A."/>
            <person name="Yoshida Y."/>
            <person name="Fujiwara M."/>
            <person name="Mori M."/>
            <person name="Tomita M."/>
            <person name="Arakawa K."/>
        </authorList>
    </citation>
    <scope>NUCLEOTIDE SEQUENCE [LARGE SCALE GENOMIC DNA]</scope>
</reference>
<protein>
    <submittedName>
        <fullName evidence="2">Uncharacterized protein</fullName>
    </submittedName>
</protein>
<evidence type="ECO:0000256" key="1">
    <source>
        <dbReference type="SAM" id="MobiDB-lite"/>
    </source>
</evidence>
<feature type="region of interest" description="Disordered" evidence="1">
    <location>
        <begin position="1"/>
        <end position="31"/>
    </location>
</feature>
<sequence>MSLSSDLERNPAPFFNPHPPTLSDIENGGCPSPHTLERGSVFVYAKAAARMFPFINDPIFGFYLFPLIPVDKLTETMAFYMEMDLAVCHLLLSKVNKTSCASGEE</sequence>
<dbReference type="AlphaFoldDB" id="A0A4Y2UT66"/>
<keyword evidence="3" id="KW-1185">Reference proteome</keyword>
<dbReference type="Proteomes" id="UP000499080">
    <property type="component" value="Unassembled WGS sequence"/>
</dbReference>
<gene>
    <name evidence="2" type="ORF">AVEN_130292_1</name>
</gene>
<dbReference type="EMBL" id="BGPR01039441">
    <property type="protein sequence ID" value="GBO15392.1"/>
    <property type="molecule type" value="Genomic_DNA"/>
</dbReference>
<organism evidence="2 3">
    <name type="scientific">Araneus ventricosus</name>
    <name type="common">Orbweaver spider</name>
    <name type="synonym">Epeira ventricosa</name>
    <dbReference type="NCBI Taxonomy" id="182803"/>
    <lineage>
        <taxon>Eukaryota</taxon>
        <taxon>Metazoa</taxon>
        <taxon>Ecdysozoa</taxon>
        <taxon>Arthropoda</taxon>
        <taxon>Chelicerata</taxon>
        <taxon>Arachnida</taxon>
        <taxon>Araneae</taxon>
        <taxon>Araneomorphae</taxon>
        <taxon>Entelegynae</taxon>
        <taxon>Araneoidea</taxon>
        <taxon>Araneidae</taxon>
        <taxon>Araneus</taxon>
    </lineage>
</organism>